<dbReference type="RefSeq" id="WP_169161736.1">
    <property type="nucleotide sequence ID" value="NZ_JABBFW010000013.1"/>
</dbReference>
<protein>
    <submittedName>
        <fullName evidence="2">Putative baseplate assembly protein</fullName>
    </submittedName>
</protein>
<sequence length="858" mass="93659">MAADAVLHPERLIARARALDGKLANGLRLAYLTLDPADPPRFAWLDVEFFTDHQLSPLPPREIFEVQGGVRRGRAAVAVTQVLPDPGGSLTALRLKLEPVGDYSIYTLSTRQWPPGTAADPLAAVMDPLFNRLAFKFRPGCFNVNCAPEASPAPAEDTAPAIDYLARDYDSFRHVLMAAMAQRVRGWAPTSEADLDQVLIDLIAARGDELADAHDRVLAERALGTARKRVSLARHARLVDYHVHQGNQATTLLALEVAAPTELPPNPADDCFAVWSGKDWNAPGAVVFATLRGPGRWRRLVFPGLNRLTLYTWDDTVSALERGATSADLCIDGDTSEAQARLLQDLLRNATAAQTGAPEDVDAAVERLLIEERLNPETGTANGRRTQQRQPLTLLPGEERATAMEDPVRGRWFCRVRWRAEDALRERYCFVLDCDDTLVRDATVFCANLMDVAHGRPRVTTFVPEGQALEGDGGDTGLVARHGAHWSALRRPLGAGWVDAGAEAWLPRDPSIEPLAWHDTPPGGEEPPRSTLVVEVSGYAQPWSEHIDLIESDGSGEHFVVECDEAQDARIRFGDGVNGAPLPPGAKLVCRYQSGQGEAGNVGCDTLVSASVPVQRVWNPFDVRNGREPEPRESIVRRAPEAFRLRQRRAVTLDDYAAAARRIEGVAQARARHAWCGSWRAVQVVVDPVGGGEPGADLVARLAAALDALRLIGDDVEIRAPAYVPLDIRLALCAHPGYWVEDLRFALEAEFSDGHTPDGRAGFFHPDAWSFGQPLHASRLIGRALAVPGVERVLRVSMRRFNPGVGGGLVTVELAPDELPEQLDEVLPIGPFEILVVANDPDRLERGRIALDIRGGRR</sequence>
<name>A0A848FBY5_9BURK</name>
<proteinExistence type="predicted"/>
<accession>A0A848FBY5</accession>
<dbReference type="EMBL" id="JABBFW010000013">
    <property type="protein sequence ID" value="NML16832.1"/>
    <property type="molecule type" value="Genomic_DNA"/>
</dbReference>
<evidence type="ECO:0000313" key="3">
    <source>
        <dbReference type="Proteomes" id="UP000574067"/>
    </source>
</evidence>
<evidence type="ECO:0000256" key="1">
    <source>
        <dbReference type="SAM" id="MobiDB-lite"/>
    </source>
</evidence>
<feature type="compositionally biased region" description="Polar residues" evidence="1">
    <location>
        <begin position="377"/>
        <end position="391"/>
    </location>
</feature>
<feature type="region of interest" description="Disordered" evidence="1">
    <location>
        <begin position="375"/>
        <end position="401"/>
    </location>
</feature>
<dbReference type="AlphaFoldDB" id="A0A848FBY5"/>
<gene>
    <name evidence="2" type="ORF">HHL10_17775</name>
</gene>
<reference evidence="2 3" key="1">
    <citation type="submission" date="2020-04" db="EMBL/GenBank/DDBJ databases">
        <title>Azohydromonas sp. isolated from soil.</title>
        <authorList>
            <person name="Dahal R.H."/>
        </authorList>
    </citation>
    <scope>NUCLEOTIDE SEQUENCE [LARGE SCALE GENOMIC DNA]</scope>
    <source>
        <strain evidence="2 3">G-1-1-14</strain>
    </source>
</reference>
<evidence type="ECO:0000313" key="2">
    <source>
        <dbReference type="EMBL" id="NML16832.1"/>
    </source>
</evidence>
<dbReference type="NCBIfam" id="TIGR02243">
    <property type="entry name" value="putative baseplate assembly protein"/>
    <property type="match status" value="1"/>
</dbReference>
<organism evidence="2 3">
    <name type="scientific">Azohydromonas caseinilytica</name>
    <dbReference type="NCBI Taxonomy" id="2728836"/>
    <lineage>
        <taxon>Bacteria</taxon>
        <taxon>Pseudomonadati</taxon>
        <taxon>Pseudomonadota</taxon>
        <taxon>Betaproteobacteria</taxon>
        <taxon>Burkholderiales</taxon>
        <taxon>Sphaerotilaceae</taxon>
        <taxon>Azohydromonas</taxon>
    </lineage>
</organism>
<comment type="caution">
    <text evidence="2">The sequence shown here is derived from an EMBL/GenBank/DDBJ whole genome shotgun (WGS) entry which is preliminary data.</text>
</comment>
<dbReference type="InterPro" id="IPR011749">
    <property type="entry name" value="CHP02243"/>
</dbReference>
<dbReference type="Proteomes" id="UP000574067">
    <property type="component" value="Unassembled WGS sequence"/>
</dbReference>
<keyword evidence="3" id="KW-1185">Reference proteome</keyword>